<keyword evidence="7 12" id="KW-0630">Potassium</keyword>
<dbReference type="EMBL" id="DWWV01000011">
    <property type="protein sequence ID" value="HJC09320.1"/>
    <property type="molecule type" value="Genomic_DNA"/>
</dbReference>
<feature type="binding site" evidence="12">
    <location>
        <position position="607"/>
    </location>
    <ligand>
        <name>K(+)</name>
        <dbReference type="ChEBI" id="CHEBI:29103"/>
    </ligand>
</feature>
<dbReference type="GO" id="GO:0019303">
    <property type="term" value="P:D-ribose catabolic process"/>
    <property type="evidence" value="ECO:0007669"/>
    <property type="project" value="UniProtKB-UniRule"/>
</dbReference>
<feature type="binding site" evidence="12">
    <location>
        <position position="568"/>
    </location>
    <ligand>
        <name>K(+)</name>
        <dbReference type="ChEBI" id="CHEBI:29103"/>
    </ligand>
</feature>
<dbReference type="CDD" id="cd06267">
    <property type="entry name" value="PBP1_LacI_sugar_binding-like"/>
    <property type="match status" value="1"/>
</dbReference>
<keyword evidence="6 12" id="KW-0460">Magnesium</keyword>
<evidence type="ECO:0000256" key="7">
    <source>
        <dbReference type="ARBA" id="ARBA00022958"/>
    </source>
</evidence>
<dbReference type="Pfam" id="PF13377">
    <property type="entry name" value="Peripla_BP_3"/>
    <property type="match status" value="1"/>
</dbReference>
<comment type="cofactor">
    <cofactor evidence="12">
        <name>Mg(2+)</name>
        <dbReference type="ChEBI" id="CHEBI:18420"/>
    </cofactor>
    <text evidence="12">Requires a divalent cation, most likely magnesium in vivo, as an electrophilic catalyst to aid phosphoryl group transfer. It is the chelate of the metal and the nucleotide that is the actual substrate.</text>
</comment>
<evidence type="ECO:0000256" key="10">
    <source>
        <dbReference type="ARBA" id="ARBA00023163"/>
    </source>
</evidence>
<sequence>MNIRDIAKLAGVSVSTVSKVMNGKDKDISEKTKQKVLKVVEEEQYVPYLKYREKEGLKSHVIGLVIKKDNREGEQIIRSCQRAAAEEGYGLLIQFADNLDEIQKCVNDMIRKKVAGLLLDSKKLINTRKLEDATVYLNQTKEFDERQKATFYYRLSEAGRMAAERLMREGHEKIACITLADERTIQDGYRMAMREANLAVQPLWVYEGKNLEEIEQYGIQQCLGENVSAVICGSQEIAGCFYKTLERLQISLPDSISMISIGDGKWMEILGDGITAVRLPAQEMSREAVISLVKMIQGEKQIEVMRKFSPSIIERGSVNGSPKEKEGERIVVVGSMNMDITIEVSRIPLKGETQLAERVYTFPGGKGGNQAVGAGKLGGRVYMIGCVGNDIDGKQLYSNLMENHVHMDGVLLNPSVASGKAYINVDQDGESTIVVYQGANRLLSIEQINRCRYLFQNAKYCLLSLEIPEMIAEYTIKFCRRNNVEVILKPSAVEKIKEELLKDIAYFIPNENELNTFIPGRMSLEEKAQILREKGVENVIVTLGERGCYLRNQEYSMYFEGTGFEAVDTTGGADSFISALAVYLSEGMDLIRAIGFAVYASGISVTRYGVQPALPDRKALEIYKDEIYSRYQI</sequence>
<evidence type="ECO:0000256" key="6">
    <source>
        <dbReference type="ARBA" id="ARBA00022842"/>
    </source>
</evidence>
<dbReference type="SUPFAM" id="SSF47413">
    <property type="entry name" value="lambda repressor-like DNA-binding domains"/>
    <property type="match status" value="1"/>
</dbReference>
<evidence type="ECO:0000313" key="14">
    <source>
        <dbReference type="EMBL" id="HJC09320.1"/>
    </source>
</evidence>
<dbReference type="Proteomes" id="UP000823893">
    <property type="component" value="Unassembled WGS sequence"/>
</dbReference>
<name>A0A9D2N3M1_9FIRM</name>
<comment type="activity regulation">
    <text evidence="12">Activated by a monovalent cation that binds near, but not in, the active site. The most likely occupant of the site in vivo is potassium. Ion binding induces a conformational change that may alter substrate affinity.</text>
</comment>
<feature type="binding site" evidence="12">
    <location>
        <begin position="337"/>
        <end position="339"/>
    </location>
    <ligand>
        <name>substrate</name>
    </ligand>
</feature>
<feature type="domain" description="HTH lacI-type" evidence="13">
    <location>
        <begin position="1"/>
        <end position="47"/>
    </location>
</feature>
<feature type="active site" description="Proton acceptor" evidence="12">
    <location>
        <position position="574"/>
    </location>
</feature>
<evidence type="ECO:0000313" key="15">
    <source>
        <dbReference type="Proteomes" id="UP000823893"/>
    </source>
</evidence>
<dbReference type="CDD" id="cd01174">
    <property type="entry name" value="ribokinase"/>
    <property type="match status" value="1"/>
</dbReference>
<accession>A0A9D2N3M1</accession>
<dbReference type="Pfam" id="PF00294">
    <property type="entry name" value="PfkB"/>
    <property type="match status" value="1"/>
</dbReference>
<dbReference type="SMART" id="SM00354">
    <property type="entry name" value="HTH_LACI"/>
    <property type="match status" value="1"/>
</dbReference>
<dbReference type="PROSITE" id="PS50932">
    <property type="entry name" value="HTH_LACI_2"/>
    <property type="match status" value="1"/>
</dbReference>
<dbReference type="Gene3D" id="1.10.260.40">
    <property type="entry name" value="lambda repressor-like DNA-binding domains"/>
    <property type="match status" value="1"/>
</dbReference>
<comment type="caution">
    <text evidence="14">The sequence shown here is derived from an EMBL/GenBank/DDBJ whole genome shotgun (WGS) entry which is preliminary data.</text>
</comment>
<gene>
    <name evidence="12" type="primary">rbsK</name>
    <name evidence="14" type="ORF">H9935_00670</name>
</gene>
<keyword evidence="5 12" id="KW-0067">ATP-binding</keyword>
<dbReference type="InterPro" id="IPR000843">
    <property type="entry name" value="HTH_LacI"/>
</dbReference>
<feature type="binding site" evidence="12">
    <location>
        <position position="574"/>
    </location>
    <ligand>
        <name>substrate</name>
    </ligand>
</feature>
<keyword evidence="8" id="KW-0805">Transcription regulation</keyword>
<evidence type="ECO:0000259" key="13">
    <source>
        <dbReference type="PROSITE" id="PS50932"/>
    </source>
</evidence>
<dbReference type="SUPFAM" id="SSF53613">
    <property type="entry name" value="Ribokinase-like"/>
    <property type="match status" value="1"/>
</dbReference>
<evidence type="ECO:0000256" key="12">
    <source>
        <dbReference type="HAMAP-Rule" id="MF_01987"/>
    </source>
</evidence>
<comment type="caution">
    <text evidence="12">Lacks conserved residue(s) required for the propagation of feature annotation.</text>
</comment>
<dbReference type="PANTHER" id="PTHR10584:SF166">
    <property type="entry name" value="RIBOKINASE"/>
    <property type="match status" value="1"/>
</dbReference>
<dbReference type="GO" id="GO:0004747">
    <property type="term" value="F:ribokinase activity"/>
    <property type="evidence" value="ECO:0007669"/>
    <property type="project" value="UniProtKB-UniRule"/>
</dbReference>
<evidence type="ECO:0000256" key="11">
    <source>
        <dbReference type="ARBA" id="ARBA00023277"/>
    </source>
</evidence>
<dbReference type="Gene3D" id="3.40.1190.20">
    <property type="match status" value="1"/>
</dbReference>
<dbReference type="Pfam" id="PF00356">
    <property type="entry name" value="LacI"/>
    <property type="match status" value="1"/>
</dbReference>
<keyword evidence="3 12" id="KW-0547">Nucleotide-binding</keyword>
<keyword evidence="11 12" id="KW-0119">Carbohydrate metabolism</keyword>
<dbReference type="GO" id="GO:0005829">
    <property type="term" value="C:cytosol"/>
    <property type="evidence" value="ECO:0007669"/>
    <property type="project" value="TreeGrafter"/>
</dbReference>
<comment type="subunit">
    <text evidence="12">Homodimer.</text>
</comment>
<keyword evidence="9 14" id="KW-0238">DNA-binding</keyword>
<dbReference type="InterPro" id="IPR011611">
    <property type="entry name" value="PfkB_dom"/>
</dbReference>
<feature type="binding site" evidence="12">
    <location>
        <position position="570"/>
    </location>
    <ligand>
        <name>K(+)</name>
        <dbReference type="ChEBI" id="CHEBI:29103"/>
    </ligand>
</feature>
<keyword evidence="2 12" id="KW-0479">Metal-binding</keyword>
<dbReference type="AlphaFoldDB" id="A0A9D2N3M1"/>
<feature type="binding site" evidence="12">
    <location>
        <position position="466"/>
    </location>
    <ligand>
        <name>substrate</name>
    </ligand>
</feature>
<dbReference type="InterPro" id="IPR028082">
    <property type="entry name" value="Peripla_BP_I"/>
</dbReference>
<keyword evidence="4 12" id="KW-0418">Kinase</keyword>
<feature type="binding site" evidence="12">
    <location>
        <position position="609"/>
    </location>
    <ligand>
        <name>K(+)</name>
        <dbReference type="ChEBI" id="CHEBI:29103"/>
    </ligand>
</feature>
<reference evidence="14" key="1">
    <citation type="journal article" date="2021" name="PeerJ">
        <title>Extensive microbial diversity within the chicken gut microbiome revealed by metagenomics and culture.</title>
        <authorList>
            <person name="Gilroy R."/>
            <person name="Ravi A."/>
            <person name="Getino M."/>
            <person name="Pursley I."/>
            <person name="Horton D.L."/>
            <person name="Alikhan N.F."/>
            <person name="Baker D."/>
            <person name="Gharbi K."/>
            <person name="Hall N."/>
            <person name="Watson M."/>
            <person name="Adriaenssens E.M."/>
            <person name="Foster-Nyarko E."/>
            <person name="Jarju S."/>
            <person name="Secka A."/>
            <person name="Antonio M."/>
            <person name="Oren A."/>
            <person name="Chaudhuri R.R."/>
            <person name="La Ragione R."/>
            <person name="Hildebrand F."/>
            <person name="Pallen M.J."/>
        </authorList>
    </citation>
    <scope>NUCLEOTIDE SEQUENCE</scope>
    <source>
        <strain evidence="14">ChiSxjej6B18-287</strain>
    </source>
</reference>
<comment type="catalytic activity">
    <reaction evidence="12">
        <text>D-ribose + ATP = D-ribose 5-phosphate + ADP + H(+)</text>
        <dbReference type="Rhea" id="RHEA:13697"/>
        <dbReference type="ChEBI" id="CHEBI:15378"/>
        <dbReference type="ChEBI" id="CHEBI:30616"/>
        <dbReference type="ChEBI" id="CHEBI:47013"/>
        <dbReference type="ChEBI" id="CHEBI:78346"/>
        <dbReference type="ChEBI" id="CHEBI:456216"/>
        <dbReference type="EC" id="2.7.1.15"/>
    </reaction>
</comment>
<evidence type="ECO:0000256" key="3">
    <source>
        <dbReference type="ARBA" id="ARBA00022741"/>
    </source>
</evidence>
<dbReference type="InterPro" id="IPR010982">
    <property type="entry name" value="Lambda_DNA-bd_dom_sf"/>
</dbReference>
<evidence type="ECO:0000256" key="4">
    <source>
        <dbReference type="ARBA" id="ARBA00022777"/>
    </source>
</evidence>
<dbReference type="HAMAP" id="MF_01987">
    <property type="entry name" value="Ribokinase"/>
    <property type="match status" value="1"/>
</dbReference>
<reference evidence="14" key="2">
    <citation type="submission" date="2021-04" db="EMBL/GenBank/DDBJ databases">
        <authorList>
            <person name="Gilroy R."/>
        </authorList>
    </citation>
    <scope>NUCLEOTIDE SEQUENCE</scope>
    <source>
        <strain evidence="14">ChiSxjej6B18-287</strain>
    </source>
</reference>
<dbReference type="PANTHER" id="PTHR10584">
    <property type="entry name" value="SUGAR KINASE"/>
    <property type="match status" value="1"/>
</dbReference>
<dbReference type="SUPFAM" id="SSF53822">
    <property type="entry name" value="Periplasmic binding protein-like I"/>
    <property type="match status" value="1"/>
</dbReference>
<dbReference type="PRINTS" id="PR00036">
    <property type="entry name" value="HTHLACI"/>
</dbReference>
<evidence type="ECO:0000256" key="9">
    <source>
        <dbReference type="ARBA" id="ARBA00023125"/>
    </source>
</evidence>
<keyword evidence="10" id="KW-0804">Transcription</keyword>
<feature type="binding site" evidence="12">
    <location>
        <position position="510"/>
    </location>
    <ligand>
        <name>ATP</name>
        <dbReference type="ChEBI" id="CHEBI:30616"/>
    </ligand>
</feature>
<organism evidence="14 15">
    <name type="scientific">Candidatus Blautia merdigallinarum</name>
    <dbReference type="NCBI Taxonomy" id="2838495"/>
    <lineage>
        <taxon>Bacteria</taxon>
        <taxon>Bacillati</taxon>
        <taxon>Bacillota</taxon>
        <taxon>Clostridia</taxon>
        <taxon>Lachnospirales</taxon>
        <taxon>Lachnospiraceae</taxon>
        <taxon>Blautia</taxon>
    </lineage>
</organism>
<feature type="binding site" evidence="12">
    <location>
        <begin position="542"/>
        <end position="547"/>
    </location>
    <ligand>
        <name>ATP</name>
        <dbReference type="ChEBI" id="CHEBI:30616"/>
    </ligand>
</feature>
<dbReference type="InterPro" id="IPR046335">
    <property type="entry name" value="LacI/GalR-like_sensor"/>
</dbReference>
<feature type="binding site" evidence="12">
    <location>
        <begin position="365"/>
        <end position="369"/>
    </location>
    <ligand>
        <name>substrate</name>
    </ligand>
</feature>
<dbReference type="InterPro" id="IPR002139">
    <property type="entry name" value="Ribo/fructo_kinase"/>
</dbReference>
<dbReference type="PROSITE" id="PS00356">
    <property type="entry name" value="HTH_LACI_1"/>
    <property type="match status" value="1"/>
</dbReference>
<dbReference type="GO" id="GO:0005524">
    <property type="term" value="F:ATP binding"/>
    <property type="evidence" value="ECO:0007669"/>
    <property type="project" value="UniProtKB-UniRule"/>
</dbReference>
<comment type="function">
    <text evidence="12">Catalyzes the phosphorylation of ribose at O-5 in a reaction requiring ATP and magnesium. The resulting D-ribose-5-phosphate can then be used either for sythesis of nucleotides, histidine, and tryptophan, or as a component of the pentose phosphate pathway.</text>
</comment>
<dbReference type="GO" id="GO:0003677">
    <property type="term" value="F:DNA binding"/>
    <property type="evidence" value="ECO:0007669"/>
    <property type="project" value="UniProtKB-KW"/>
</dbReference>
<evidence type="ECO:0000256" key="8">
    <source>
        <dbReference type="ARBA" id="ARBA00023015"/>
    </source>
</evidence>
<dbReference type="Gene3D" id="3.40.50.2300">
    <property type="match status" value="2"/>
</dbReference>
<dbReference type="InterPro" id="IPR011877">
    <property type="entry name" value="Ribokinase"/>
</dbReference>
<dbReference type="GO" id="GO:0006355">
    <property type="term" value="P:regulation of DNA-templated transcription"/>
    <property type="evidence" value="ECO:0007669"/>
    <property type="project" value="InterPro"/>
</dbReference>
<evidence type="ECO:0000256" key="2">
    <source>
        <dbReference type="ARBA" id="ARBA00022723"/>
    </source>
</evidence>
<feature type="binding site" evidence="12">
    <location>
        <position position="604"/>
    </location>
    <ligand>
        <name>K(+)</name>
        <dbReference type="ChEBI" id="CHEBI:29103"/>
    </ligand>
</feature>
<dbReference type="InterPro" id="IPR029056">
    <property type="entry name" value="Ribokinase-like"/>
</dbReference>
<keyword evidence="12" id="KW-0963">Cytoplasm</keyword>
<evidence type="ECO:0000256" key="5">
    <source>
        <dbReference type="ARBA" id="ARBA00022840"/>
    </source>
</evidence>
<evidence type="ECO:0000256" key="1">
    <source>
        <dbReference type="ARBA" id="ARBA00022679"/>
    </source>
</evidence>
<protein>
    <recommendedName>
        <fullName evidence="12">Ribokinase</fullName>
        <shortName evidence="12">RK</shortName>
        <ecNumber evidence="12">2.7.1.15</ecNumber>
    </recommendedName>
</protein>
<dbReference type="CDD" id="cd01392">
    <property type="entry name" value="HTH_LacI"/>
    <property type="match status" value="1"/>
</dbReference>
<proteinExistence type="inferred from homology"/>
<dbReference type="PRINTS" id="PR00990">
    <property type="entry name" value="RIBOKINASE"/>
</dbReference>
<comment type="similarity">
    <text evidence="12">Belongs to the carbohydrate kinase PfkB family. Ribokinase subfamily.</text>
</comment>
<comment type="subcellular location">
    <subcellularLocation>
        <location evidence="12">Cytoplasm</location>
    </subcellularLocation>
</comment>
<keyword evidence="1 12" id="KW-0808">Transferase</keyword>
<comment type="pathway">
    <text evidence="12">Carbohydrate metabolism; D-ribose degradation; D-ribose 5-phosphate from beta-D-ribopyranose: step 2/2.</text>
</comment>
<dbReference type="GO" id="GO:0046872">
    <property type="term" value="F:metal ion binding"/>
    <property type="evidence" value="ECO:0007669"/>
    <property type="project" value="UniProtKB-KW"/>
</dbReference>
<dbReference type="EC" id="2.7.1.15" evidence="12"/>